<sequence>MNASLLNHLQGVKDYTFSSSVYKDKRLFLNLFYNPKGFCHCPNCRSRKLIKYGKVHRDIRALPVGSTPTILHLTLQRYQCKKCHHVFQSRIPFTNGEASHTKKFQAYVLDLLRLGLTISAVARHLRINWHVVKDIHKAHLYKHYRNPNPNLKGLRCIGIDEFAVHKGQIYKTIVVDHETGRIVYVGNGRSKEALAKFWRRVKRLEVKVEVVSSDLSAAFISSVGQNAPDAIHVYDKFHIVQLVAQAMDKTRRSVYKQTTDMEQRKVIKGNRWILLRKDPEKLDKKYKKRLDNILETNNPLATACYLYEDIDQIWMQKNKEEALGQLEYWCRQAQESKLYYFKKAAASLMARRTGISAWYDYQVSNTRVEGINNKIKMIKRKAYGFRDEKYFELILLGLYDETNAIMR</sequence>
<dbReference type="InterPro" id="IPR002560">
    <property type="entry name" value="Transposase_DDE"/>
</dbReference>
<dbReference type="PANTHER" id="PTHR33498:SF1">
    <property type="entry name" value="TRANSPOSASE FOR INSERTION SEQUENCE ELEMENT IS1557"/>
    <property type="match status" value="1"/>
</dbReference>
<dbReference type="InterPro" id="IPR047951">
    <property type="entry name" value="Transpos_ISL3"/>
</dbReference>
<dbReference type="AlphaFoldDB" id="A0A2M8TQP0"/>
<dbReference type="RefSeq" id="WP_100371320.1">
    <property type="nucleotide sequence ID" value="NZ_PENG01000002.1"/>
</dbReference>
<protein>
    <submittedName>
        <fullName evidence="4">ISL3 family transposase</fullName>
    </submittedName>
</protein>
<dbReference type="PANTHER" id="PTHR33498">
    <property type="entry name" value="TRANSPOSASE FOR INSERTION SEQUENCE ELEMENT IS1557"/>
    <property type="match status" value="1"/>
</dbReference>
<organism evidence="4 5">
    <name type="scientific">Prevotella intermedia</name>
    <dbReference type="NCBI Taxonomy" id="28131"/>
    <lineage>
        <taxon>Bacteria</taxon>
        <taxon>Pseudomonadati</taxon>
        <taxon>Bacteroidota</taxon>
        <taxon>Bacteroidia</taxon>
        <taxon>Bacteroidales</taxon>
        <taxon>Prevotellaceae</taxon>
        <taxon>Prevotella</taxon>
    </lineage>
</organism>
<evidence type="ECO:0000259" key="1">
    <source>
        <dbReference type="Pfam" id="PF01610"/>
    </source>
</evidence>
<dbReference type="Proteomes" id="UP000229884">
    <property type="component" value="Unassembled WGS sequence"/>
</dbReference>
<dbReference type="Pfam" id="PF01610">
    <property type="entry name" value="DDE_Tnp_ISL3"/>
    <property type="match status" value="1"/>
</dbReference>
<dbReference type="Pfam" id="PF13542">
    <property type="entry name" value="HTH_Tnp_ISL3"/>
    <property type="match status" value="1"/>
</dbReference>
<feature type="domain" description="Transposase IS204/IS1001/IS1096/IS1165 DDE" evidence="1">
    <location>
        <begin position="157"/>
        <end position="393"/>
    </location>
</feature>
<comment type="caution">
    <text evidence="4">The sequence shown here is derived from an EMBL/GenBank/DDBJ whole genome shotgun (WGS) entry which is preliminary data.</text>
</comment>
<dbReference type="InterPro" id="IPR032877">
    <property type="entry name" value="Transposase_HTH"/>
</dbReference>
<feature type="domain" description="Transposase IS204/IS1001/IS1096/IS1165 helix-turn-helix" evidence="2">
    <location>
        <begin position="92"/>
        <end position="135"/>
    </location>
</feature>
<evidence type="ECO:0000313" key="4">
    <source>
        <dbReference type="EMBL" id="PJI26252.1"/>
    </source>
</evidence>
<dbReference type="InterPro" id="IPR029261">
    <property type="entry name" value="Transposase_Znf"/>
</dbReference>
<evidence type="ECO:0000259" key="3">
    <source>
        <dbReference type="Pfam" id="PF14690"/>
    </source>
</evidence>
<name>A0A2M8TQP0_PREIN</name>
<evidence type="ECO:0000313" key="5">
    <source>
        <dbReference type="Proteomes" id="UP000229884"/>
    </source>
</evidence>
<reference evidence="4 5" key="1">
    <citation type="submission" date="2017-11" db="EMBL/GenBank/DDBJ databases">
        <title>Genome sequencing of Prevotella intermedia KCOM 2832.</title>
        <authorList>
            <person name="Kook J.-K."/>
            <person name="Park S.-N."/>
            <person name="Lim Y.K."/>
        </authorList>
    </citation>
    <scope>NUCLEOTIDE SEQUENCE [LARGE SCALE GENOMIC DNA]</scope>
    <source>
        <strain evidence="4 5">KCOM 2832</strain>
    </source>
</reference>
<gene>
    <name evidence="4" type="ORF">CTM58_10970</name>
</gene>
<evidence type="ECO:0000259" key="2">
    <source>
        <dbReference type="Pfam" id="PF13542"/>
    </source>
</evidence>
<dbReference type="NCBIfam" id="NF033550">
    <property type="entry name" value="transpos_ISL3"/>
    <property type="match status" value="1"/>
</dbReference>
<feature type="domain" description="Transposase IS204/IS1001/IS1096/IS1165 zinc-finger" evidence="3">
    <location>
        <begin position="39"/>
        <end position="83"/>
    </location>
</feature>
<dbReference type="EMBL" id="PENG01000002">
    <property type="protein sequence ID" value="PJI26252.1"/>
    <property type="molecule type" value="Genomic_DNA"/>
</dbReference>
<dbReference type="Pfam" id="PF14690">
    <property type="entry name" value="Zn_ribbon_ISL3"/>
    <property type="match status" value="1"/>
</dbReference>
<accession>A0A2M8TQP0</accession>
<proteinExistence type="predicted"/>